<evidence type="ECO:0000313" key="1">
    <source>
        <dbReference type="EMBL" id="GKX57189.1"/>
    </source>
</evidence>
<sequence>MAEKINNWLMLKYGTEIALGAQIQPGLYIAHYGGIVISRYSIIGRNFTIRQNTTIGLSHGGTKAIAIGDNVDIGCHCCIISNGLIIGDNVTIGAMSFVNRNIPSNNLYYTKKENVISPRFIDSSDIK</sequence>
<accession>A0AAV5N612</accession>
<proteinExistence type="predicted"/>
<dbReference type="AlphaFoldDB" id="A0AAV5N612"/>
<reference evidence="1" key="1">
    <citation type="submission" date="2022-06" db="EMBL/GenBank/DDBJ databases">
        <title>Draft genome sequences of Leminorella grimontii str. JCM5902.</title>
        <authorList>
            <person name="Wakabayashi Y."/>
            <person name="Kojima K."/>
        </authorList>
    </citation>
    <scope>NUCLEOTIDE SEQUENCE</scope>
    <source>
        <strain evidence="1">JCM 5902</strain>
    </source>
</reference>
<dbReference type="Gene3D" id="2.160.10.10">
    <property type="entry name" value="Hexapeptide repeat proteins"/>
    <property type="match status" value="1"/>
</dbReference>
<comment type="caution">
    <text evidence="1">The sequence shown here is derived from an EMBL/GenBank/DDBJ whole genome shotgun (WGS) entry which is preliminary data.</text>
</comment>
<organism evidence="1 2">
    <name type="scientific">Leminorella grimontii</name>
    <dbReference type="NCBI Taxonomy" id="82981"/>
    <lineage>
        <taxon>Bacteria</taxon>
        <taxon>Pseudomonadati</taxon>
        <taxon>Pseudomonadota</taxon>
        <taxon>Gammaproteobacteria</taxon>
        <taxon>Enterobacterales</taxon>
        <taxon>Budviciaceae</taxon>
        <taxon>Leminorella</taxon>
    </lineage>
</organism>
<name>A0AAV5N612_9GAMM</name>
<keyword evidence="2" id="KW-1185">Reference proteome</keyword>
<protein>
    <recommendedName>
        <fullName evidence="3">Serine acetyltransferase</fullName>
    </recommendedName>
</protein>
<dbReference type="PANTHER" id="PTHR42811">
    <property type="entry name" value="SERINE ACETYLTRANSFERASE"/>
    <property type="match status" value="1"/>
</dbReference>
<dbReference type="InterPro" id="IPR011004">
    <property type="entry name" value="Trimer_LpxA-like_sf"/>
</dbReference>
<dbReference type="SUPFAM" id="SSF51161">
    <property type="entry name" value="Trimeric LpxA-like enzymes"/>
    <property type="match status" value="1"/>
</dbReference>
<evidence type="ECO:0000313" key="2">
    <source>
        <dbReference type="Proteomes" id="UP001058124"/>
    </source>
</evidence>
<evidence type="ECO:0008006" key="3">
    <source>
        <dbReference type="Google" id="ProtNLM"/>
    </source>
</evidence>
<dbReference type="EMBL" id="BRLH01000012">
    <property type="protein sequence ID" value="GKX57189.1"/>
    <property type="molecule type" value="Genomic_DNA"/>
</dbReference>
<gene>
    <name evidence="1" type="ORF">SOASR030_33010</name>
</gene>
<dbReference type="Proteomes" id="UP001058124">
    <property type="component" value="Unassembled WGS sequence"/>
</dbReference>